<keyword evidence="6" id="KW-1185">Reference proteome</keyword>
<dbReference type="AlphaFoldDB" id="A0A6L5YZ20"/>
<dbReference type="PROSITE" id="PS50932">
    <property type="entry name" value="HTH_LACI_2"/>
    <property type="match status" value="1"/>
</dbReference>
<dbReference type="PANTHER" id="PTHR30146:SF147">
    <property type="entry name" value="HTH-TYPE TRANSCRIPTIONAL REGULATOR DEGA"/>
    <property type="match status" value="1"/>
</dbReference>
<dbReference type="InterPro" id="IPR046335">
    <property type="entry name" value="LacI/GalR-like_sensor"/>
</dbReference>
<dbReference type="CDD" id="cd01392">
    <property type="entry name" value="HTH_LacI"/>
    <property type="match status" value="1"/>
</dbReference>
<reference evidence="5 6" key="1">
    <citation type="submission" date="2019-10" db="EMBL/GenBank/DDBJ databases">
        <title>Cognatihalovulum marinum gen. nov. sp. nov., a new member of the family Rhodobacteraceae isolated from deep seawater of the Northwest Indian Ocean.</title>
        <authorList>
            <person name="Ruan C."/>
            <person name="Wang J."/>
            <person name="Zheng X."/>
            <person name="Song L."/>
            <person name="Zhu Y."/>
            <person name="Huang Y."/>
            <person name="Lu Z."/>
            <person name="Du W."/>
            <person name="Huang L."/>
            <person name="Dai X."/>
        </authorList>
    </citation>
    <scope>NUCLEOTIDE SEQUENCE [LARGE SCALE GENOMIC DNA]</scope>
    <source>
        <strain evidence="5 6">2CG4</strain>
    </source>
</reference>
<dbReference type="PANTHER" id="PTHR30146">
    <property type="entry name" value="LACI-RELATED TRANSCRIPTIONAL REPRESSOR"/>
    <property type="match status" value="1"/>
</dbReference>
<dbReference type="InterPro" id="IPR010982">
    <property type="entry name" value="Lambda_DNA-bd_dom_sf"/>
</dbReference>
<dbReference type="Pfam" id="PF13377">
    <property type="entry name" value="Peripla_BP_3"/>
    <property type="match status" value="1"/>
</dbReference>
<comment type="caution">
    <text evidence="5">The sequence shown here is derived from an EMBL/GenBank/DDBJ whole genome shotgun (WGS) entry which is preliminary data.</text>
</comment>
<keyword evidence="1" id="KW-0805">Transcription regulation</keyword>
<dbReference type="SUPFAM" id="SSF53822">
    <property type="entry name" value="Periplasmic binding protein-like I"/>
    <property type="match status" value="1"/>
</dbReference>
<dbReference type="Gene3D" id="1.10.260.40">
    <property type="entry name" value="lambda repressor-like DNA-binding domains"/>
    <property type="match status" value="1"/>
</dbReference>
<proteinExistence type="predicted"/>
<keyword evidence="2 5" id="KW-0238">DNA-binding</keyword>
<evidence type="ECO:0000256" key="2">
    <source>
        <dbReference type="ARBA" id="ARBA00023125"/>
    </source>
</evidence>
<dbReference type="Gene3D" id="3.40.50.2300">
    <property type="match status" value="2"/>
</dbReference>
<evidence type="ECO:0000313" key="5">
    <source>
        <dbReference type="EMBL" id="MSU89112.1"/>
    </source>
</evidence>
<dbReference type="GO" id="GO:0000976">
    <property type="term" value="F:transcription cis-regulatory region binding"/>
    <property type="evidence" value="ECO:0007669"/>
    <property type="project" value="TreeGrafter"/>
</dbReference>
<dbReference type="RefSeq" id="WP_154445604.1">
    <property type="nucleotide sequence ID" value="NZ_WIND01000003.1"/>
</dbReference>
<dbReference type="EMBL" id="WIND01000003">
    <property type="protein sequence ID" value="MSU89112.1"/>
    <property type="molecule type" value="Genomic_DNA"/>
</dbReference>
<feature type="domain" description="HTH lacI-type" evidence="4">
    <location>
        <begin position="2"/>
        <end position="57"/>
    </location>
</feature>
<evidence type="ECO:0000259" key="4">
    <source>
        <dbReference type="PROSITE" id="PS50932"/>
    </source>
</evidence>
<dbReference type="SMART" id="SM00354">
    <property type="entry name" value="HTH_LACI"/>
    <property type="match status" value="1"/>
</dbReference>
<organism evidence="5 6">
    <name type="scientific">Halovulum marinum</name>
    <dbReference type="NCBI Taxonomy" id="2662447"/>
    <lineage>
        <taxon>Bacteria</taxon>
        <taxon>Pseudomonadati</taxon>
        <taxon>Pseudomonadota</taxon>
        <taxon>Alphaproteobacteria</taxon>
        <taxon>Rhodobacterales</taxon>
        <taxon>Paracoccaceae</taxon>
        <taxon>Halovulum</taxon>
    </lineage>
</organism>
<keyword evidence="3" id="KW-0804">Transcription</keyword>
<evidence type="ECO:0000313" key="6">
    <source>
        <dbReference type="Proteomes" id="UP000474957"/>
    </source>
</evidence>
<dbReference type="SUPFAM" id="SSF47413">
    <property type="entry name" value="lambda repressor-like DNA-binding domains"/>
    <property type="match status" value="1"/>
</dbReference>
<dbReference type="InterPro" id="IPR000843">
    <property type="entry name" value="HTH_LacI"/>
</dbReference>
<evidence type="ECO:0000256" key="1">
    <source>
        <dbReference type="ARBA" id="ARBA00023015"/>
    </source>
</evidence>
<accession>A0A6L5YZ20</accession>
<dbReference type="InterPro" id="IPR028082">
    <property type="entry name" value="Peripla_BP_I"/>
</dbReference>
<evidence type="ECO:0000256" key="3">
    <source>
        <dbReference type="ARBA" id="ARBA00023163"/>
    </source>
</evidence>
<protein>
    <submittedName>
        <fullName evidence="5">LacI family DNA-binding transcriptional regulator</fullName>
    </submittedName>
</protein>
<dbReference type="PROSITE" id="PS00356">
    <property type="entry name" value="HTH_LACI_1"/>
    <property type="match status" value="1"/>
</dbReference>
<sequence>MAGIKDVAQEAGVSVGTVSNVLNGRKGRTSTETRARVLAAVEKLQYTPNAAARQLKSGLTQTLGLVVPSVANPFWGAVSHHVERAALEFGYKVLVCNAEREVAREATYAEDMLGSSIRGVIFGSSPVSMDHLRDLAARGLRVAAFDRRSRGASGVVACSVSIDQELGGRFAARHLIGLGHQRIAFVSGPISTSSRIGRLAGLRAAMEEAGLVLEDRHIWQGATRPGFGDTEGAQLGRAAVRELLAQRDPPTAIFTANDMYALGAYAGARDIGARVPGDISIVGFDDIVFAEIMQPPLTTIRQPIGRMSEIIVRRLIHDLEDGRRGDAGGGAHVDITPELVVRASTAPPPDHGRGNS</sequence>
<gene>
    <name evidence="5" type="ORF">GE300_05655</name>
</gene>
<dbReference type="Proteomes" id="UP000474957">
    <property type="component" value="Unassembled WGS sequence"/>
</dbReference>
<dbReference type="GO" id="GO:0003700">
    <property type="term" value="F:DNA-binding transcription factor activity"/>
    <property type="evidence" value="ECO:0007669"/>
    <property type="project" value="TreeGrafter"/>
</dbReference>
<name>A0A6L5YZ20_9RHOB</name>
<dbReference type="Pfam" id="PF00356">
    <property type="entry name" value="LacI"/>
    <property type="match status" value="1"/>
</dbReference>